<dbReference type="STRING" id="886738.Nlim_2018"/>
<dbReference type="AlphaFoldDB" id="F3KMX5"/>
<protein>
    <recommendedName>
        <fullName evidence="2">Zn-dependent hydrolase of the beta-lactamase fold-like protein</fullName>
    </recommendedName>
</protein>
<comment type="caution">
    <text evidence="1">The sequence shown here is derived from an EMBL/GenBank/DDBJ whole genome shotgun (WGS) entry which is preliminary data.</text>
</comment>
<sequence>MKITYITHACLLIEIQGIRILTDPWLVGSCWAGAHWHYPPPKRTPESFTDIDFLYFSHAHEDHFQMESINRLPPEIKNTKVIISDFDKPYFERAIKAVGFTDVKVMQHDESTSLVPGVTLDMIRNDKGDDDSSIVLKGDGSTVFCQTDNLMSVNEAERLGRKYDVDVLFTINTQTGMFPGFFDFPEEIMMELSKKKIDSSAKYSVDVAKALNAKTVVPYASDMCYLGELYFANDLHYADKNEYAKLVNHTLPKVTVHVMGPEDFMTVNDGNVIASITPQKYTRKNLGAYAVEMREKVAEVEREERKYINIPFDSDVGIFRNTLDELTSSWQDDSFNVLWVIVDPIGKKSYFWHNMPDKTSNGEINNEYDLRIEIPTYTIQRLVRGDYSMGGVTIRNGSIRCHRHVKSLTKKEAAYWELTMKIKYKKA</sequence>
<dbReference type="InterPro" id="IPR050114">
    <property type="entry name" value="UPF0173_UPF0282_UlaG_hydrolase"/>
</dbReference>
<proteinExistence type="predicted"/>
<dbReference type="HOGENOM" id="CLU_623794_0_0_2"/>
<dbReference type="Gene3D" id="3.60.15.10">
    <property type="entry name" value="Ribonuclease Z/Hydroxyacylglutathione hydrolase-like"/>
    <property type="match status" value="1"/>
</dbReference>
<dbReference type="PANTHER" id="PTHR43546">
    <property type="entry name" value="UPF0173 METAL-DEPENDENT HYDROLASE MJ1163-RELATED"/>
    <property type="match status" value="1"/>
</dbReference>
<organism evidence="1">
    <name type="scientific">Candidatus Nitrosarchaeum limnium SFB1</name>
    <dbReference type="NCBI Taxonomy" id="886738"/>
    <lineage>
        <taxon>Archaea</taxon>
        <taxon>Nitrososphaerota</taxon>
        <taxon>Nitrososphaeria</taxon>
        <taxon>Nitrosopumilales</taxon>
        <taxon>Nitrosopumilaceae</taxon>
        <taxon>Nitrosarchaeum</taxon>
    </lineage>
</organism>
<accession>F3KMX5</accession>
<name>F3KMX5_9ARCH</name>
<dbReference type="InterPro" id="IPR036866">
    <property type="entry name" value="RibonucZ/Hydroxyglut_hydro"/>
</dbReference>
<dbReference type="Proteomes" id="UP000004348">
    <property type="component" value="Chromosome"/>
</dbReference>
<dbReference type="EMBL" id="AEGP01000066">
    <property type="protein sequence ID" value="EGG41209.1"/>
    <property type="molecule type" value="Genomic_DNA"/>
</dbReference>
<evidence type="ECO:0008006" key="2">
    <source>
        <dbReference type="Google" id="ProtNLM"/>
    </source>
</evidence>
<dbReference type="Pfam" id="PF13483">
    <property type="entry name" value="Lactamase_B_3"/>
    <property type="match status" value="1"/>
</dbReference>
<reference evidence="1" key="1">
    <citation type="journal article" date="2011" name="PLoS ONE">
        <title>Genome of a low-salinity ammonia-oxidizing archaeon determined by single-cell and metagenomic analysis.</title>
        <authorList>
            <person name="Blainey P.C."/>
            <person name="Mosier A.C."/>
            <person name="Potanina A."/>
            <person name="Francis C.A."/>
            <person name="Quake S.R."/>
        </authorList>
    </citation>
    <scope>NUCLEOTIDE SEQUENCE [LARGE SCALE GENOMIC DNA]</scope>
    <source>
        <strain evidence="1">SFB1</strain>
    </source>
</reference>
<gene>
    <name evidence="1" type="ORF">Nlim_2018</name>
</gene>
<dbReference type="SUPFAM" id="SSF56281">
    <property type="entry name" value="Metallo-hydrolase/oxidoreductase"/>
    <property type="match status" value="1"/>
</dbReference>
<evidence type="ECO:0000313" key="1">
    <source>
        <dbReference type="EMBL" id="EGG41209.1"/>
    </source>
</evidence>